<dbReference type="InterPro" id="IPR000160">
    <property type="entry name" value="GGDEF_dom"/>
</dbReference>
<dbReference type="Gene3D" id="3.30.450.40">
    <property type="match status" value="1"/>
</dbReference>
<dbReference type="SUPFAM" id="SSF55781">
    <property type="entry name" value="GAF domain-like"/>
    <property type="match status" value="1"/>
</dbReference>
<feature type="transmembrane region" description="Helical" evidence="1">
    <location>
        <begin position="184"/>
        <end position="203"/>
    </location>
</feature>
<organism evidence="3 4">
    <name type="scientific">Tumebacillus lacus</name>
    <dbReference type="NCBI Taxonomy" id="2995335"/>
    <lineage>
        <taxon>Bacteria</taxon>
        <taxon>Bacillati</taxon>
        <taxon>Bacillota</taxon>
        <taxon>Bacilli</taxon>
        <taxon>Bacillales</taxon>
        <taxon>Alicyclobacillaceae</taxon>
        <taxon>Tumebacillus</taxon>
    </lineage>
</organism>
<dbReference type="Gene3D" id="3.30.70.270">
    <property type="match status" value="2"/>
</dbReference>
<reference evidence="3 4" key="1">
    <citation type="submission" date="2022-11" db="EMBL/GenBank/DDBJ databases">
        <title>Study of microbial diversity in lake waters.</title>
        <authorList>
            <person name="Zhang J."/>
        </authorList>
    </citation>
    <scope>NUCLEOTIDE SEQUENCE [LARGE SCALE GENOMIC DNA]</scope>
    <source>
        <strain evidence="3 4">DT12</strain>
    </source>
</reference>
<dbReference type="InterPro" id="IPR029787">
    <property type="entry name" value="Nucleotide_cyclase"/>
</dbReference>
<feature type="transmembrane region" description="Helical" evidence="1">
    <location>
        <begin position="144"/>
        <end position="164"/>
    </location>
</feature>
<proteinExistence type="predicted"/>
<dbReference type="InterPro" id="IPR050469">
    <property type="entry name" value="Diguanylate_Cyclase"/>
</dbReference>
<name>A0ABT3X7D0_9BACL</name>
<dbReference type="Pfam" id="PF00990">
    <property type="entry name" value="GGDEF"/>
    <property type="match status" value="2"/>
</dbReference>
<feature type="transmembrane region" description="Helical" evidence="1">
    <location>
        <begin position="38"/>
        <end position="58"/>
    </location>
</feature>
<dbReference type="PROSITE" id="PS50887">
    <property type="entry name" value="GGDEF"/>
    <property type="match status" value="2"/>
</dbReference>
<comment type="caution">
    <text evidence="3">The sequence shown here is derived from an EMBL/GenBank/DDBJ whole genome shotgun (WGS) entry which is preliminary data.</text>
</comment>
<dbReference type="Proteomes" id="UP001208017">
    <property type="component" value="Unassembled WGS sequence"/>
</dbReference>
<feature type="domain" description="GGDEF" evidence="2">
    <location>
        <begin position="413"/>
        <end position="549"/>
    </location>
</feature>
<dbReference type="InterPro" id="IPR029016">
    <property type="entry name" value="GAF-like_dom_sf"/>
</dbReference>
<feature type="domain" description="GGDEF" evidence="2">
    <location>
        <begin position="583"/>
        <end position="705"/>
    </location>
</feature>
<feature type="transmembrane region" description="Helical" evidence="1">
    <location>
        <begin position="103"/>
        <end position="124"/>
    </location>
</feature>
<sequence>MVIPKAWRQLATLVELLVIGLGLLILVQHPIAFTSNLWLVLGVGIPAMAALIVFPITLPSMLVSLELVFTFYFVMTMDVSSALWVNFLGELLGALLMVRHTRALVVLLNPALKVVCLGAGLAAWEATLPWLSAIGVNSGLTAAQLLVVSGVYFLVNHLLLHFAISLRTWHFHLSSALQAVKWELIVYFVTLPLAYLGGLTQPYFQEWNLILLLVPVAFLTYLMRLFNRLQWSNRVNQACITLSVAKETSTIYQQTFQLAMDMTDSAHAILLRKVDDGVYQGLDCTGKVYDRIQNPLLDHVAGNQDVVTITDAGLLGMFPEWQARSMVLLPLVGKTKVFGIIVLAKPNSHGYYKSHLGQLRFLGHQVSIILDRNHVYEELERAAVTNQLTGLYNYQYFNEKLDERFRFAKATGEELSLIIFDIDHFKKYNDTYGHTVGDEVLRQVAAIAKRIADAQGLFLARYGGEEFVAFGQLTSAEANAVAEVLRHRIEEHQFVYQDRTLKNITISCGIAHVEEHDTTSPGDLMEKADQALYWGAKEMGRNRVAVFGPEFDQRLFVDALTGLHTMHYLRRKLPSILENEAHFPLHFLLVDIRNMRRVNDDYGFEVGNRVLIDASYVLKSVMRTGDLICRYMDDEFLVAVQGIPVTEIEAVSKRIRDGFFSHLFPIVGSTISCDVIVLTMNDAEETAHVLNWLATARKHLTKGAV</sequence>
<dbReference type="NCBIfam" id="TIGR00254">
    <property type="entry name" value="GGDEF"/>
    <property type="match status" value="2"/>
</dbReference>
<evidence type="ECO:0000313" key="4">
    <source>
        <dbReference type="Proteomes" id="UP001208017"/>
    </source>
</evidence>
<keyword evidence="4" id="KW-1185">Reference proteome</keyword>
<gene>
    <name evidence="3" type="ORF">OS242_16505</name>
</gene>
<dbReference type="PANTHER" id="PTHR45138">
    <property type="entry name" value="REGULATORY COMPONENTS OF SENSORY TRANSDUCTION SYSTEM"/>
    <property type="match status" value="1"/>
</dbReference>
<dbReference type="PANTHER" id="PTHR45138:SF9">
    <property type="entry name" value="DIGUANYLATE CYCLASE DGCM-RELATED"/>
    <property type="match status" value="1"/>
</dbReference>
<dbReference type="InterPro" id="IPR043128">
    <property type="entry name" value="Rev_trsase/Diguanyl_cyclase"/>
</dbReference>
<evidence type="ECO:0000256" key="1">
    <source>
        <dbReference type="SAM" id="Phobius"/>
    </source>
</evidence>
<dbReference type="EMBL" id="JAPMLT010000011">
    <property type="protein sequence ID" value="MCX7571551.1"/>
    <property type="molecule type" value="Genomic_DNA"/>
</dbReference>
<feature type="transmembrane region" description="Helical" evidence="1">
    <location>
        <begin position="6"/>
        <end position="26"/>
    </location>
</feature>
<keyword evidence="1" id="KW-0472">Membrane</keyword>
<dbReference type="SMART" id="SM00267">
    <property type="entry name" value="GGDEF"/>
    <property type="match status" value="2"/>
</dbReference>
<evidence type="ECO:0000259" key="2">
    <source>
        <dbReference type="PROSITE" id="PS50887"/>
    </source>
</evidence>
<evidence type="ECO:0000313" key="3">
    <source>
        <dbReference type="EMBL" id="MCX7571551.1"/>
    </source>
</evidence>
<dbReference type="CDD" id="cd01949">
    <property type="entry name" value="GGDEF"/>
    <property type="match status" value="2"/>
</dbReference>
<feature type="transmembrane region" description="Helical" evidence="1">
    <location>
        <begin position="70"/>
        <end position="96"/>
    </location>
</feature>
<dbReference type="SUPFAM" id="SSF55073">
    <property type="entry name" value="Nucleotide cyclase"/>
    <property type="match status" value="2"/>
</dbReference>
<keyword evidence="1" id="KW-1133">Transmembrane helix</keyword>
<feature type="transmembrane region" description="Helical" evidence="1">
    <location>
        <begin position="209"/>
        <end position="226"/>
    </location>
</feature>
<keyword evidence="1" id="KW-0812">Transmembrane</keyword>
<protein>
    <submittedName>
        <fullName evidence="3">Sensor domain-containing diguanylate cyclase</fullName>
    </submittedName>
</protein>
<accession>A0ABT3X7D0</accession>
<dbReference type="RefSeq" id="WP_267152798.1">
    <property type="nucleotide sequence ID" value="NZ_JAPMLT010000011.1"/>
</dbReference>